<dbReference type="AlphaFoldDB" id="A0A158P8Q3"/>
<dbReference type="Proteomes" id="UP000035642">
    <property type="component" value="Unassembled WGS sequence"/>
</dbReference>
<evidence type="ECO:0000313" key="2">
    <source>
        <dbReference type="Proteomes" id="UP000035642"/>
    </source>
</evidence>
<sequence>MKYALLDDVGSYAKEKAPEVKENIRSGMMKIGAKLSDDTKSGSDKKNEGERGENHRQEKSGSSSDEKAR</sequence>
<proteinExistence type="predicted"/>
<evidence type="ECO:0000313" key="3">
    <source>
        <dbReference type="WBParaSite" id="ACAC_0000731501-mRNA-1"/>
    </source>
</evidence>
<organism evidence="2 3">
    <name type="scientific">Angiostrongylus cantonensis</name>
    <name type="common">Rat lungworm</name>
    <dbReference type="NCBI Taxonomy" id="6313"/>
    <lineage>
        <taxon>Eukaryota</taxon>
        <taxon>Metazoa</taxon>
        <taxon>Ecdysozoa</taxon>
        <taxon>Nematoda</taxon>
        <taxon>Chromadorea</taxon>
        <taxon>Rhabditida</taxon>
        <taxon>Rhabditina</taxon>
        <taxon>Rhabditomorpha</taxon>
        <taxon>Strongyloidea</taxon>
        <taxon>Metastrongylidae</taxon>
        <taxon>Angiostrongylus</taxon>
    </lineage>
</organism>
<reference evidence="2" key="1">
    <citation type="submission" date="2012-09" db="EMBL/GenBank/DDBJ databases">
        <authorList>
            <person name="Martin A.A."/>
        </authorList>
    </citation>
    <scope>NUCLEOTIDE SEQUENCE</scope>
</reference>
<evidence type="ECO:0000256" key="1">
    <source>
        <dbReference type="SAM" id="MobiDB-lite"/>
    </source>
</evidence>
<feature type="region of interest" description="Disordered" evidence="1">
    <location>
        <begin position="23"/>
        <end position="69"/>
    </location>
</feature>
<keyword evidence="2" id="KW-1185">Reference proteome</keyword>
<accession>A0A158P8Q3</accession>
<feature type="compositionally biased region" description="Basic and acidic residues" evidence="1">
    <location>
        <begin position="35"/>
        <end position="69"/>
    </location>
</feature>
<reference evidence="3" key="2">
    <citation type="submission" date="2016-04" db="UniProtKB">
        <authorList>
            <consortium name="WormBaseParasite"/>
        </authorList>
    </citation>
    <scope>IDENTIFICATION</scope>
</reference>
<dbReference type="WBParaSite" id="ACAC_0000731501-mRNA-1">
    <property type="protein sequence ID" value="ACAC_0000731501-mRNA-1"/>
    <property type="gene ID" value="ACAC_0000731501"/>
</dbReference>
<protein>
    <submittedName>
        <fullName evidence="3">Antitoxin</fullName>
    </submittedName>
</protein>
<name>A0A158P8Q3_ANGCA</name>